<evidence type="ECO:0008006" key="5">
    <source>
        <dbReference type="Google" id="ProtNLM"/>
    </source>
</evidence>
<dbReference type="Gene3D" id="1.20.5.170">
    <property type="match status" value="1"/>
</dbReference>
<feature type="coiled-coil region" evidence="1">
    <location>
        <begin position="60"/>
        <end position="112"/>
    </location>
</feature>
<dbReference type="Proteomes" id="UP000053411">
    <property type="component" value="Unassembled WGS sequence"/>
</dbReference>
<proteinExistence type="predicted"/>
<keyword evidence="1" id="KW-0175">Coiled coil</keyword>
<dbReference type="STRING" id="1442371.A0A0D2JYA8"/>
<dbReference type="CDD" id="cd14686">
    <property type="entry name" value="bZIP"/>
    <property type="match status" value="1"/>
</dbReference>
<feature type="compositionally biased region" description="Polar residues" evidence="2">
    <location>
        <begin position="8"/>
        <end position="19"/>
    </location>
</feature>
<evidence type="ECO:0000313" key="4">
    <source>
        <dbReference type="Proteomes" id="UP000053411"/>
    </source>
</evidence>
<evidence type="ECO:0000313" key="3">
    <source>
        <dbReference type="EMBL" id="KIX98517.1"/>
    </source>
</evidence>
<sequence>MNPYTPPETGTQGSLSRQNSSFPSMSMSPSSRPVLPMEVPHAKRNTINQRRCRARRQVYIEDLERRIRAYEAQGVQATTEVQTAARKVAEENRALREEVNALRGQNEALQRALAACSGGLQSKENKLDGSSSTDGRKKIRRVGPTKKSRAFDGKAFAQGPSFTIFREPSHQDPETDATNIQMGVPSTPTSSSRLPPMLTSGPAPKTFTLHDIAAADGQEERIWRPTVEEEDETSAFIPSPPPSTFTTSDPEDLSATAHHPYSPPPPAVSSFQSRSKICQPVSTANSTPCLEAALIIASMRGVPSDDITVETEILPELGCSGPLSRPRCISPEDCRGHGHGHGYSQRPRSGNSTSAIIIDDRNRGELEISTCAVDNGRLFGILARDG</sequence>
<keyword evidence="4" id="KW-1185">Reference proteome</keyword>
<accession>A0A0D2JYA8</accession>
<feature type="region of interest" description="Disordered" evidence="2">
    <location>
        <begin position="121"/>
        <end position="196"/>
    </location>
</feature>
<dbReference type="PANTHER" id="PTHR42070">
    <property type="entry name" value="FILAMENT ASSOCIATED PROTEIN, PUTATIVE (AFU_ORTHOLOGUE AFUA_8G06630)-RELATED"/>
    <property type="match status" value="1"/>
</dbReference>
<dbReference type="PANTHER" id="PTHR42070:SF1">
    <property type="entry name" value="FILAMENT ASSOCIATED PROTEIN, PUTATIVE (AFU_ORTHOLOGUE AFUA_8G06630)-RELATED"/>
    <property type="match status" value="1"/>
</dbReference>
<reference evidence="3 4" key="1">
    <citation type="submission" date="2015-01" db="EMBL/GenBank/DDBJ databases">
        <title>The Genome Sequence of Fonsecaea multimorphosa CBS 102226.</title>
        <authorList>
            <consortium name="The Broad Institute Genomics Platform"/>
            <person name="Cuomo C."/>
            <person name="de Hoog S."/>
            <person name="Gorbushina A."/>
            <person name="Stielow B."/>
            <person name="Teixiera M."/>
            <person name="Abouelleil A."/>
            <person name="Chapman S.B."/>
            <person name="Priest M."/>
            <person name="Young S.K."/>
            <person name="Wortman J."/>
            <person name="Nusbaum C."/>
            <person name="Birren B."/>
        </authorList>
    </citation>
    <scope>NUCLEOTIDE SEQUENCE [LARGE SCALE GENOMIC DNA]</scope>
    <source>
        <strain evidence="3 4">CBS 102226</strain>
    </source>
</reference>
<dbReference type="RefSeq" id="XP_016632640.1">
    <property type="nucleotide sequence ID" value="XM_016776321.1"/>
</dbReference>
<organism evidence="3 4">
    <name type="scientific">Fonsecaea multimorphosa CBS 102226</name>
    <dbReference type="NCBI Taxonomy" id="1442371"/>
    <lineage>
        <taxon>Eukaryota</taxon>
        <taxon>Fungi</taxon>
        <taxon>Dikarya</taxon>
        <taxon>Ascomycota</taxon>
        <taxon>Pezizomycotina</taxon>
        <taxon>Eurotiomycetes</taxon>
        <taxon>Chaetothyriomycetidae</taxon>
        <taxon>Chaetothyriales</taxon>
        <taxon>Herpotrichiellaceae</taxon>
        <taxon>Fonsecaea</taxon>
    </lineage>
</organism>
<gene>
    <name evidence="3" type="ORF">Z520_05818</name>
</gene>
<dbReference type="GeneID" id="27711564"/>
<dbReference type="OrthoDB" id="4505928at2759"/>
<feature type="compositionally biased region" description="Low complexity" evidence="2">
    <location>
        <begin position="20"/>
        <end position="31"/>
    </location>
</feature>
<evidence type="ECO:0000256" key="1">
    <source>
        <dbReference type="SAM" id="Coils"/>
    </source>
</evidence>
<name>A0A0D2JYA8_9EURO</name>
<feature type="region of interest" description="Disordered" evidence="2">
    <location>
        <begin position="227"/>
        <end position="271"/>
    </location>
</feature>
<protein>
    <recommendedName>
        <fullName evidence="5">BZIP domain-containing protein</fullName>
    </recommendedName>
</protein>
<evidence type="ECO:0000256" key="2">
    <source>
        <dbReference type="SAM" id="MobiDB-lite"/>
    </source>
</evidence>
<feature type="compositionally biased region" description="Low complexity" evidence="2">
    <location>
        <begin position="185"/>
        <end position="196"/>
    </location>
</feature>
<dbReference type="EMBL" id="KN848071">
    <property type="protein sequence ID" value="KIX98517.1"/>
    <property type="molecule type" value="Genomic_DNA"/>
</dbReference>
<dbReference type="VEuPathDB" id="FungiDB:Z520_05818"/>
<feature type="compositionally biased region" description="Basic residues" evidence="2">
    <location>
        <begin position="137"/>
        <end position="148"/>
    </location>
</feature>
<dbReference type="AlphaFoldDB" id="A0A0D2JYA8"/>
<feature type="region of interest" description="Disordered" evidence="2">
    <location>
        <begin position="1"/>
        <end position="45"/>
    </location>
</feature>